<feature type="transmembrane region" description="Helical" evidence="3">
    <location>
        <begin position="850"/>
        <end position="868"/>
    </location>
</feature>
<dbReference type="PANTHER" id="PTHR45615:SF63">
    <property type="entry name" value="CHROMOSOME UNDETERMINED SCAFFOLD_10, WHOLE GENOME SHOTGUN SEQUENCE"/>
    <property type="match status" value="1"/>
</dbReference>
<feature type="region of interest" description="Disordered" evidence="2">
    <location>
        <begin position="639"/>
        <end position="673"/>
    </location>
</feature>
<feature type="transmembrane region" description="Helical" evidence="3">
    <location>
        <begin position="888"/>
        <end position="909"/>
    </location>
</feature>
<sequence>MSSTTVENGLDIYKQAMAKAMEVPCRLPERDIEKVHKQILGELRDKFAFQTAEASELLTKAIDKNSKKKFTLISSGLRNTDCEVLEGGDNSDVLGKMRHWLCDFPELDRYWISGYFTEIGLQFDEEISDRLSMNSLLPKLIQTNDAVTVDCKASELNCLPSTVSLSVEPISAKLHLCSPESVSCEMVMELYKAKYSLNGTDRELKLPVFIAKGKLTATTMGTIEYSVAKEVKLKTWTKIVNLVFSGACDKRADATFTHKIKLRIQCDPGRVKSRDQALKDISLQEVEDFKKAYKNFTQAKSEKEGAQLAAKNIGYQSNAARNATRSLETDEPWAQFVKELRNGGVKAATEMLKKKPNCLESLKPNYYPNELLGITFEELQIAKVMAEVQRRGAPIVLHAGDGNGKITIKNHVELKTPEYTDAVFQNTHTGEYFAVQFKYTDTPENLVDTINNWRAKWNRNLSKREFGQAKGYPEALQLDNVTVIGPKGIADATEGAAESRIRIGFEIETDTVDNIRAFLDQNRETFRDFLQDKTMSSVFAEIKPKLAEIKKIDALQKEVDGLRKGIQEVAELEARIKSLQEHEAIVKHDGSARQVFVPDEGNIAEYQKMLDDKIYELIDKPTELRNAEERLEKLKNKREKLRTQDEYSAEHQKSVQDKELESTMNSLRDSDREKLSQCNKDISKLQSDIEKLKSNFTKQQRREAFEKGLSRHLQAKNNEFEKQKARRNQLEKEVANLENKAKSWLEARLRNPSVRTKSLDFAIKKIGLEAAIGAFVDAVLSGVISCDEEVRRYLAGEISSSECAIRIARSAGFGAVRGGVIRAVVTSPNVLGQICKSVGYTTIGKALTGFGRFLGPAMLVGTTTYSAYQILMAYRRSLLSKAERNKQLARLGGTVAATTGGTILALMVIGGPCVLLVEAGIVIFSVLADHYLGDKFWSMFFEEDQAESEALKMKQLAQLEEIVTEAAYQLLNVNKYCSDEELQEAYRAAQLKNHPDKGGDKDIFIAVQLAHEVIMQQRDRDS</sequence>
<name>A0A1I8GJS8_9PLAT</name>
<dbReference type="PROSITE" id="PS50076">
    <property type="entry name" value="DNAJ_2"/>
    <property type="match status" value="1"/>
</dbReference>
<organism evidence="5 6">
    <name type="scientific">Macrostomum lignano</name>
    <dbReference type="NCBI Taxonomy" id="282301"/>
    <lineage>
        <taxon>Eukaryota</taxon>
        <taxon>Metazoa</taxon>
        <taxon>Spiralia</taxon>
        <taxon>Lophotrochozoa</taxon>
        <taxon>Platyhelminthes</taxon>
        <taxon>Rhabditophora</taxon>
        <taxon>Macrostomorpha</taxon>
        <taxon>Macrostomida</taxon>
        <taxon>Macrostomidae</taxon>
        <taxon>Macrostomum</taxon>
    </lineage>
</organism>
<dbReference type="SUPFAM" id="SSF46565">
    <property type="entry name" value="Chaperone J-domain"/>
    <property type="match status" value="1"/>
</dbReference>
<dbReference type="AlphaFoldDB" id="A0A1I8GJS8"/>
<keyword evidence="3" id="KW-1133">Transmembrane helix</keyword>
<proteinExistence type="predicted"/>
<dbReference type="Gene3D" id="1.10.287.110">
    <property type="entry name" value="DnaJ domain"/>
    <property type="match status" value="1"/>
</dbReference>
<keyword evidence="5" id="KW-1185">Reference proteome</keyword>
<evidence type="ECO:0000256" key="3">
    <source>
        <dbReference type="SAM" id="Phobius"/>
    </source>
</evidence>
<feature type="domain" description="J" evidence="4">
    <location>
        <begin position="966"/>
        <end position="1022"/>
    </location>
</feature>
<feature type="transmembrane region" description="Helical" evidence="3">
    <location>
        <begin position="915"/>
        <end position="932"/>
    </location>
</feature>
<dbReference type="PANTHER" id="PTHR45615">
    <property type="entry name" value="MYOSIN HEAVY CHAIN, NON-MUSCLE"/>
    <property type="match status" value="1"/>
</dbReference>
<dbReference type="WBParaSite" id="maker-uti_cns_0002243-snap-gene-0.7-mRNA-1">
    <property type="protein sequence ID" value="maker-uti_cns_0002243-snap-gene-0.7-mRNA-1"/>
    <property type="gene ID" value="maker-uti_cns_0002243-snap-gene-0.7"/>
</dbReference>
<evidence type="ECO:0000313" key="6">
    <source>
        <dbReference type="WBParaSite" id="maker-uti_cns_0002243-snap-gene-0.7-mRNA-1"/>
    </source>
</evidence>
<feature type="compositionally biased region" description="Basic and acidic residues" evidence="2">
    <location>
        <begin position="641"/>
        <end position="661"/>
    </location>
</feature>
<dbReference type="InterPro" id="IPR001623">
    <property type="entry name" value="DnaJ_domain"/>
</dbReference>
<evidence type="ECO:0000256" key="1">
    <source>
        <dbReference type="SAM" id="Coils"/>
    </source>
</evidence>
<keyword evidence="3" id="KW-0472">Membrane</keyword>
<feature type="coiled-coil region" evidence="1">
    <location>
        <begin position="675"/>
        <end position="747"/>
    </location>
</feature>
<evidence type="ECO:0000259" key="4">
    <source>
        <dbReference type="PROSITE" id="PS50076"/>
    </source>
</evidence>
<protein>
    <submittedName>
        <fullName evidence="6">J domain-containing protein</fullName>
    </submittedName>
</protein>
<dbReference type="SMART" id="SM00271">
    <property type="entry name" value="DnaJ"/>
    <property type="match status" value="1"/>
</dbReference>
<keyword evidence="1" id="KW-0175">Coiled coil</keyword>
<dbReference type="InterPro" id="IPR036869">
    <property type="entry name" value="J_dom_sf"/>
</dbReference>
<keyword evidence="3" id="KW-0812">Transmembrane</keyword>
<dbReference type="CDD" id="cd06257">
    <property type="entry name" value="DnaJ"/>
    <property type="match status" value="1"/>
</dbReference>
<evidence type="ECO:0000256" key="2">
    <source>
        <dbReference type="SAM" id="MobiDB-lite"/>
    </source>
</evidence>
<dbReference type="Pfam" id="PF00226">
    <property type="entry name" value="DnaJ"/>
    <property type="match status" value="1"/>
</dbReference>
<dbReference type="Proteomes" id="UP000095280">
    <property type="component" value="Unplaced"/>
</dbReference>
<reference evidence="6" key="1">
    <citation type="submission" date="2016-11" db="UniProtKB">
        <authorList>
            <consortium name="WormBaseParasite"/>
        </authorList>
    </citation>
    <scope>IDENTIFICATION</scope>
</reference>
<evidence type="ECO:0000313" key="5">
    <source>
        <dbReference type="Proteomes" id="UP000095280"/>
    </source>
</evidence>
<accession>A0A1I8GJS8</accession>
<feature type="coiled-coil region" evidence="1">
    <location>
        <begin position="552"/>
        <end position="589"/>
    </location>
</feature>